<name>E9HT13_DAPPU</name>
<evidence type="ECO:0000313" key="1">
    <source>
        <dbReference type="EMBL" id="EFX65123.1"/>
    </source>
</evidence>
<protein>
    <submittedName>
        <fullName evidence="1">Uncharacterized protein</fullName>
    </submittedName>
</protein>
<gene>
    <name evidence="1" type="ORF">DAPPUDRAFT_265194</name>
</gene>
<reference evidence="1 2" key="1">
    <citation type="journal article" date="2011" name="Science">
        <title>The ecoresponsive genome of Daphnia pulex.</title>
        <authorList>
            <person name="Colbourne J.K."/>
            <person name="Pfrender M.E."/>
            <person name="Gilbert D."/>
            <person name="Thomas W.K."/>
            <person name="Tucker A."/>
            <person name="Oakley T.H."/>
            <person name="Tokishita S."/>
            <person name="Aerts A."/>
            <person name="Arnold G.J."/>
            <person name="Basu M.K."/>
            <person name="Bauer D.J."/>
            <person name="Caceres C.E."/>
            <person name="Carmel L."/>
            <person name="Casola C."/>
            <person name="Choi J.H."/>
            <person name="Detter J.C."/>
            <person name="Dong Q."/>
            <person name="Dusheyko S."/>
            <person name="Eads B.D."/>
            <person name="Frohlich T."/>
            <person name="Geiler-Samerotte K.A."/>
            <person name="Gerlach D."/>
            <person name="Hatcher P."/>
            <person name="Jogdeo S."/>
            <person name="Krijgsveld J."/>
            <person name="Kriventseva E.V."/>
            <person name="Kultz D."/>
            <person name="Laforsch C."/>
            <person name="Lindquist E."/>
            <person name="Lopez J."/>
            <person name="Manak J.R."/>
            <person name="Muller J."/>
            <person name="Pangilinan J."/>
            <person name="Patwardhan R.P."/>
            <person name="Pitluck S."/>
            <person name="Pritham E.J."/>
            <person name="Rechtsteiner A."/>
            <person name="Rho M."/>
            <person name="Rogozin I.B."/>
            <person name="Sakarya O."/>
            <person name="Salamov A."/>
            <person name="Schaack S."/>
            <person name="Shapiro H."/>
            <person name="Shiga Y."/>
            <person name="Skalitzky C."/>
            <person name="Smith Z."/>
            <person name="Souvorov A."/>
            <person name="Sung W."/>
            <person name="Tang Z."/>
            <person name="Tsuchiya D."/>
            <person name="Tu H."/>
            <person name="Vos H."/>
            <person name="Wang M."/>
            <person name="Wolf Y.I."/>
            <person name="Yamagata H."/>
            <person name="Yamada T."/>
            <person name="Ye Y."/>
            <person name="Shaw J.R."/>
            <person name="Andrews J."/>
            <person name="Crease T.J."/>
            <person name="Tang H."/>
            <person name="Lucas S.M."/>
            <person name="Robertson H.M."/>
            <person name="Bork P."/>
            <person name="Koonin E.V."/>
            <person name="Zdobnov E.M."/>
            <person name="Grigoriev I.V."/>
            <person name="Lynch M."/>
            <person name="Boore J.L."/>
        </authorList>
    </citation>
    <scope>NUCLEOTIDE SEQUENCE [LARGE SCALE GENOMIC DNA]</scope>
</reference>
<dbReference type="HOGENOM" id="CLU_3089337_0_0_1"/>
<dbReference type="EMBL" id="GL732762">
    <property type="protein sequence ID" value="EFX65123.1"/>
    <property type="molecule type" value="Genomic_DNA"/>
</dbReference>
<dbReference type="Proteomes" id="UP000000305">
    <property type="component" value="Unassembled WGS sequence"/>
</dbReference>
<evidence type="ECO:0000313" key="2">
    <source>
        <dbReference type="Proteomes" id="UP000000305"/>
    </source>
</evidence>
<organism evidence="1 2">
    <name type="scientific">Daphnia pulex</name>
    <name type="common">Water flea</name>
    <dbReference type="NCBI Taxonomy" id="6669"/>
    <lineage>
        <taxon>Eukaryota</taxon>
        <taxon>Metazoa</taxon>
        <taxon>Ecdysozoa</taxon>
        <taxon>Arthropoda</taxon>
        <taxon>Crustacea</taxon>
        <taxon>Branchiopoda</taxon>
        <taxon>Diplostraca</taxon>
        <taxon>Cladocera</taxon>
        <taxon>Anomopoda</taxon>
        <taxon>Daphniidae</taxon>
        <taxon>Daphnia</taxon>
    </lineage>
</organism>
<proteinExistence type="predicted"/>
<sequence length="52" mass="5758">MTVETQDTTFNPFSSLRVKPLASQEDAPYVYVARQIVLPGAFHDGSDPGYQI</sequence>
<accession>E9HT13</accession>
<keyword evidence="2" id="KW-1185">Reference proteome</keyword>
<dbReference type="AlphaFoldDB" id="E9HT13"/>
<dbReference type="KEGG" id="dpx:DAPPUDRAFT_265194"/>
<dbReference type="InParanoid" id="E9HT13"/>